<keyword evidence="3" id="KW-1185">Reference proteome</keyword>
<dbReference type="EMBL" id="CACTIH010007218">
    <property type="protein sequence ID" value="CAA3004973.1"/>
    <property type="molecule type" value="Genomic_DNA"/>
</dbReference>
<protein>
    <submittedName>
        <fullName evidence="2">Uncharacterized protein</fullName>
    </submittedName>
</protein>
<evidence type="ECO:0000313" key="3">
    <source>
        <dbReference type="Proteomes" id="UP000594638"/>
    </source>
</evidence>
<dbReference type="Proteomes" id="UP000594638">
    <property type="component" value="Unassembled WGS sequence"/>
</dbReference>
<feature type="compositionally biased region" description="Polar residues" evidence="1">
    <location>
        <begin position="15"/>
        <end position="29"/>
    </location>
</feature>
<name>A0A8S0TJY8_OLEEU</name>
<reference evidence="2 3" key="1">
    <citation type="submission" date="2019-12" db="EMBL/GenBank/DDBJ databases">
        <authorList>
            <person name="Alioto T."/>
            <person name="Alioto T."/>
            <person name="Gomez Garrido J."/>
        </authorList>
    </citation>
    <scope>NUCLEOTIDE SEQUENCE [LARGE SCALE GENOMIC DNA]</scope>
</reference>
<evidence type="ECO:0000313" key="2">
    <source>
        <dbReference type="EMBL" id="CAA3004973.1"/>
    </source>
</evidence>
<dbReference type="Gramene" id="OE9A079767T1">
    <property type="protein sequence ID" value="OE9A079767C1"/>
    <property type="gene ID" value="OE9A079767"/>
</dbReference>
<feature type="non-terminal residue" evidence="2">
    <location>
        <position position="104"/>
    </location>
</feature>
<accession>A0A8S0TJY8</accession>
<organism evidence="2 3">
    <name type="scientific">Olea europaea subsp. europaea</name>
    <dbReference type="NCBI Taxonomy" id="158383"/>
    <lineage>
        <taxon>Eukaryota</taxon>
        <taxon>Viridiplantae</taxon>
        <taxon>Streptophyta</taxon>
        <taxon>Embryophyta</taxon>
        <taxon>Tracheophyta</taxon>
        <taxon>Spermatophyta</taxon>
        <taxon>Magnoliopsida</taxon>
        <taxon>eudicotyledons</taxon>
        <taxon>Gunneridae</taxon>
        <taxon>Pentapetalae</taxon>
        <taxon>asterids</taxon>
        <taxon>lamiids</taxon>
        <taxon>Lamiales</taxon>
        <taxon>Oleaceae</taxon>
        <taxon>Oleeae</taxon>
        <taxon>Olea</taxon>
    </lineage>
</organism>
<evidence type="ECO:0000256" key="1">
    <source>
        <dbReference type="SAM" id="MobiDB-lite"/>
    </source>
</evidence>
<feature type="compositionally biased region" description="Basic residues" evidence="1">
    <location>
        <begin position="30"/>
        <end position="42"/>
    </location>
</feature>
<sequence length="104" mass="11090">PARIVLGVVWSALSSRPHSGAAGSSSQRTRGPHIHYTKRRRGGSIASKLTKNQLDPLDIGNLSNGGVLPFFHWPRTPDRAATYSTPETLGVPSTSLAACYLGHT</sequence>
<gene>
    <name evidence="2" type="ORF">OLEA9_A079767</name>
</gene>
<dbReference type="AlphaFoldDB" id="A0A8S0TJY8"/>
<feature type="region of interest" description="Disordered" evidence="1">
    <location>
        <begin position="15"/>
        <end position="49"/>
    </location>
</feature>
<feature type="non-terminal residue" evidence="2">
    <location>
        <position position="1"/>
    </location>
</feature>
<proteinExistence type="predicted"/>
<comment type="caution">
    <text evidence="2">The sequence shown here is derived from an EMBL/GenBank/DDBJ whole genome shotgun (WGS) entry which is preliminary data.</text>
</comment>